<dbReference type="Proteomes" id="UP001220961">
    <property type="component" value="Chromosome 2"/>
</dbReference>
<keyword evidence="1" id="KW-0249">Electron transport</keyword>
<keyword evidence="1" id="KW-0813">Transport</keyword>
<name>A0AAF0E8F0_9BASI</name>
<comment type="similarity">
    <text evidence="1">Belongs to the glutaredoxin family.</text>
</comment>
<dbReference type="Gene3D" id="3.40.30.10">
    <property type="entry name" value="Glutaredoxin"/>
    <property type="match status" value="1"/>
</dbReference>
<dbReference type="InterPro" id="IPR008554">
    <property type="entry name" value="Glutaredoxin-like"/>
</dbReference>
<proteinExistence type="inferred from homology"/>
<evidence type="ECO:0000313" key="3">
    <source>
        <dbReference type="Proteomes" id="UP001220961"/>
    </source>
</evidence>
<dbReference type="AlphaFoldDB" id="A0AAF0E8F0"/>
<accession>A0AAF0E8F0</accession>
<dbReference type="InterPro" id="IPR052565">
    <property type="entry name" value="Glutaredoxin-like_YDR286C"/>
</dbReference>
<keyword evidence="3" id="KW-1185">Reference proteome</keyword>
<evidence type="ECO:0000313" key="2">
    <source>
        <dbReference type="EMBL" id="WFD18646.1"/>
    </source>
</evidence>
<dbReference type="InterPro" id="IPR036249">
    <property type="entry name" value="Thioredoxin-like_sf"/>
</dbReference>
<dbReference type="SUPFAM" id="SSF52833">
    <property type="entry name" value="Thioredoxin-like"/>
    <property type="match status" value="1"/>
</dbReference>
<dbReference type="Pfam" id="PF05768">
    <property type="entry name" value="Glrx-like"/>
    <property type="match status" value="1"/>
</dbReference>
<dbReference type="PANTHER" id="PTHR33558">
    <property type="entry name" value="GLUTAREDOXIN-LIKE PROTEIN C5ORF63 HOMOLOG"/>
    <property type="match status" value="1"/>
</dbReference>
<dbReference type="PANTHER" id="PTHR33558:SF1">
    <property type="entry name" value="GLUTAREDOXIN-LIKE PROTEIN C5ORF63 HOMOLOG"/>
    <property type="match status" value="1"/>
</dbReference>
<evidence type="ECO:0000256" key="1">
    <source>
        <dbReference type="RuleBase" id="RU363082"/>
    </source>
</evidence>
<dbReference type="EMBL" id="CP119909">
    <property type="protein sequence ID" value="WFD18646.1"/>
    <property type="molecule type" value="Genomic_DNA"/>
</dbReference>
<gene>
    <name evidence="2" type="ORF">MCAP1_000852</name>
</gene>
<organism evidence="2 3">
    <name type="scientific">Malassezia caprae</name>
    <dbReference type="NCBI Taxonomy" id="1381934"/>
    <lineage>
        <taxon>Eukaryota</taxon>
        <taxon>Fungi</taxon>
        <taxon>Dikarya</taxon>
        <taxon>Basidiomycota</taxon>
        <taxon>Ustilaginomycotina</taxon>
        <taxon>Malasseziomycetes</taxon>
        <taxon>Malasseziales</taxon>
        <taxon>Malasseziaceae</taxon>
        <taxon>Malassezia</taxon>
    </lineage>
</organism>
<sequence>MALRACAVRTLSTCAAKPHLTLFTGTHCSLCDEMKEVLETVRVTTPFTLGLYNIRDDSAPNVAYWRRKYQYDIPVLHVRWGAPQSEDDYGTGQRAERGAAALATCKS</sequence>
<protein>
    <recommendedName>
        <fullName evidence="1">Glutaredoxin-like protein</fullName>
    </recommendedName>
</protein>
<reference evidence="2" key="1">
    <citation type="submission" date="2023-03" db="EMBL/GenBank/DDBJ databases">
        <title>Mating type loci evolution in Malassezia.</title>
        <authorList>
            <person name="Coelho M.A."/>
        </authorList>
    </citation>
    <scope>NUCLEOTIDE SEQUENCE</scope>
    <source>
        <strain evidence="2">CBS 10434</strain>
    </source>
</reference>